<dbReference type="HOGENOM" id="CLU_012390_5_3_1"/>
<reference evidence="3 4" key="1">
    <citation type="journal article" date="2014" name="Genome Biol.">
        <title>Transcriptome and methylome profiling reveals relics of genome dominance in the mesopolyploid Brassica oleracea.</title>
        <authorList>
            <person name="Parkin I.A."/>
            <person name="Koh C."/>
            <person name="Tang H."/>
            <person name="Robinson S.J."/>
            <person name="Kagale S."/>
            <person name="Clarke W.E."/>
            <person name="Town C.D."/>
            <person name="Nixon J."/>
            <person name="Krishnakumar V."/>
            <person name="Bidwell S.L."/>
            <person name="Denoeud F."/>
            <person name="Belcram H."/>
            <person name="Links M.G."/>
            <person name="Just J."/>
            <person name="Clarke C."/>
            <person name="Bender T."/>
            <person name="Huebert T."/>
            <person name="Mason A.S."/>
            <person name="Pires J.C."/>
            <person name="Barker G."/>
            <person name="Moore J."/>
            <person name="Walley P.G."/>
            <person name="Manoli S."/>
            <person name="Batley J."/>
            <person name="Edwards D."/>
            <person name="Nelson M.N."/>
            <person name="Wang X."/>
            <person name="Paterson A.H."/>
            <person name="King G."/>
            <person name="Bancroft I."/>
            <person name="Chalhoub B."/>
            <person name="Sharpe A.G."/>
        </authorList>
    </citation>
    <scope>NUCLEOTIDE SEQUENCE</scope>
    <source>
        <strain evidence="3 4">cv. TO1000</strain>
    </source>
</reference>
<dbReference type="InterPro" id="IPR001005">
    <property type="entry name" value="SANT/Myb"/>
</dbReference>
<name>A0A0D3B599_BRAOL</name>
<feature type="domain" description="Myb-like" evidence="2">
    <location>
        <begin position="207"/>
        <end position="278"/>
    </location>
</feature>
<evidence type="ECO:0000259" key="2">
    <source>
        <dbReference type="PROSITE" id="PS50090"/>
    </source>
</evidence>
<keyword evidence="4" id="KW-1185">Reference proteome</keyword>
<protein>
    <recommendedName>
        <fullName evidence="2">Myb-like domain-containing protein</fullName>
    </recommendedName>
</protein>
<dbReference type="PANTHER" id="PTHR45023">
    <property type="match status" value="1"/>
</dbReference>
<reference evidence="3" key="2">
    <citation type="submission" date="2015-03" db="UniProtKB">
        <authorList>
            <consortium name="EnsemblPlants"/>
        </authorList>
    </citation>
    <scope>IDENTIFICATION</scope>
</reference>
<accession>A0A0D3B599</accession>
<dbReference type="Pfam" id="PF04827">
    <property type="entry name" value="Plant_tran"/>
    <property type="match status" value="1"/>
</dbReference>
<organism evidence="3 4">
    <name type="scientific">Brassica oleracea var. oleracea</name>
    <dbReference type="NCBI Taxonomy" id="109376"/>
    <lineage>
        <taxon>Eukaryota</taxon>
        <taxon>Viridiplantae</taxon>
        <taxon>Streptophyta</taxon>
        <taxon>Embryophyta</taxon>
        <taxon>Tracheophyta</taxon>
        <taxon>Spermatophyta</taxon>
        <taxon>Magnoliopsida</taxon>
        <taxon>eudicotyledons</taxon>
        <taxon>Gunneridae</taxon>
        <taxon>Pentapetalae</taxon>
        <taxon>rosids</taxon>
        <taxon>malvids</taxon>
        <taxon>Brassicales</taxon>
        <taxon>Brassicaceae</taxon>
        <taxon>Brassiceae</taxon>
        <taxon>Brassica</taxon>
    </lineage>
</organism>
<dbReference type="InterPro" id="IPR006912">
    <property type="entry name" value="Harbinger_derived_prot"/>
</dbReference>
<feature type="compositionally biased region" description="Polar residues" evidence="1">
    <location>
        <begin position="357"/>
        <end position="372"/>
    </location>
</feature>
<dbReference type="PROSITE" id="PS50090">
    <property type="entry name" value="MYB_LIKE"/>
    <property type="match status" value="1"/>
</dbReference>
<evidence type="ECO:0000313" key="3">
    <source>
        <dbReference type="EnsemblPlants" id="Bo3g030260.1"/>
    </source>
</evidence>
<evidence type="ECO:0000256" key="1">
    <source>
        <dbReference type="SAM" id="MobiDB-lite"/>
    </source>
</evidence>
<evidence type="ECO:0000313" key="4">
    <source>
        <dbReference type="Proteomes" id="UP000032141"/>
    </source>
</evidence>
<proteinExistence type="predicted"/>
<feature type="region of interest" description="Disordered" evidence="1">
    <location>
        <begin position="347"/>
        <end position="386"/>
    </location>
</feature>
<dbReference type="Gramene" id="Bo3g030260.1">
    <property type="protein sequence ID" value="Bo3g030260.1"/>
    <property type="gene ID" value="Bo3g030260"/>
</dbReference>
<dbReference type="EnsemblPlants" id="Bo3g030260.1">
    <property type="protein sequence ID" value="Bo3g030260.1"/>
    <property type="gene ID" value="Bo3g030260"/>
</dbReference>
<dbReference type="AlphaFoldDB" id="A0A0D3B599"/>
<dbReference type="Proteomes" id="UP000032141">
    <property type="component" value="Chromosome C3"/>
</dbReference>
<sequence>RSRRRLSSRRVPPASAVCFVGRPIEITTDDHSLSPHGVYVCLLRQKTDPNPPWTTILSVLTASPPDWRFSQVSGDRCGGEEVHEGILDYRRLRFLVSFVCSFYYDQSRVEDQSSSSRVFEKSLEIGRSQSFSSRLKLLLLSVKQLLLPTGGEDIDSTNPYSMSANFVDLLNSQQESVVPEPCPYTSFQHVGSSHLPEKASFCEDSTTERRERKKWTVTDDLVLISAWLNTSKDPVVGNEQKAGVFWSRIAAYFAASPKVERGAKREVIQCKQRWQKMNDLVCKFCGSYAAATRQKTSGQNEADTVKLAHGIFYNDHKIKFNLHHAWEELRNDQKWCEVASRKIDGTSKKRKYDDGAQSESSQATSALGNQPTKRPPGVKAAKAASGKRSIAVDQAASEFQTMWTIKEKDMAAKERLKKMGLLESLICKKEPLSEYEEELKKNLISEIDMERVSREWKRVSRDVCTLNDINVLDRSPVFDDIIKGQAPQVTYSVSGREYHLAYYLTDGIYPKWATFIQSIPIPQGPKATLFAQHQEAVQKDVEQFQPGEDTGTSHVVLTYSTDIPSNIANMMGVRTRIRDRQMHQQLKADLVEHLWSKFGRDEDNN</sequence>
<dbReference type="PANTHER" id="PTHR45023:SF4">
    <property type="entry name" value="GLYCINE-RICH PROTEIN-RELATED"/>
    <property type="match status" value="1"/>
</dbReference>